<proteinExistence type="predicted"/>
<reference evidence="1 2" key="1">
    <citation type="submission" date="2010-12" db="EMBL/GenBank/DDBJ databases">
        <authorList>
            <person name="Muzny D."/>
            <person name="Qin X."/>
            <person name="Deng J."/>
            <person name="Jiang H."/>
            <person name="Liu Y."/>
            <person name="Qu J."/>
            <person name="Song X.-Z."/>
            <person name="Zhang L."/>
            <person name="Thornton R."/>
            <person name="Coyle M."/>
            <person name="Francisco L."/>
            <person name="Jackson L."/>
            <person name="Javaid M."/>
            <person name="Korchina V."/>
            <person name="Kovar C."/>
            <person name="Mata R."/>
            <person name="Mathew T."/>
            <person name="Ngo R."/>
            <person name="Nguyen L."/>
            <person name="Nguyen N."/>
            <person name="Okwuonu G."/>
            <person name="Ongeri F."/>
            <person name="Pham C."/>
            <person name="Simmons D."/>
            <person name="Wilczek-Boney K."/>
            <person name="Hale W."/>
            <person name="Jakkamsetti A."/>
            <person name="Pham P."/>
            <person name="Ruth R."/>
            <person name="San Lucas F."/>
            <person name="Warren J."/>
            <person name="Zhang J."/>
            <person name="Zhao Z."/>
            <person name="Zhou C."/>
            <person name="Zhu D."/>
            <person name="Lee S."/>
            <person name="Bess C."/>
            <person name="Blankenburg K."/>
            <person name="Forbes L."/>
            <person name="Fu Q."/>
            <person name="Gubbala S."/>
            <person name="Hirani K."/>
            <person name="Jayaseelan J.C."/>
            <person name="Lara F."/>
            <person name="Munidasa M."/>
            <person name="Palculict T."/>
            <person name="Patil S."/>
            <person name="Pu L.-L."/>
            <person name="Saada N."/>
            <person name="Tang L."/>
            <person name="Weissenberger G."/>
            <person name="Zhu Y."/>
            <person name="Hemphill L."/>
            <person name="Shang Y."/>
            <person name="Youmans B."/>
            <person name="Ayvaz T."/>
            <person name="Ross M."/>
            <person name="Santibanez J."/>
            <person name="Aqrawi P."/>
            <person name="Gross S."/>
            <person name="Joshi V."/>
            <person name="Fowler G."/>
            <person name="Nazareth L."/>
            <person name="Reid J."/>
            <person name="Worley K."/>
            <person name="Petrosino J."/>
            <person name="Highlander S."/>
            <person name="Gibbs R."/>
        </authorList>
    </citation>
    <scope>NUCLEOTIDE SEQUENCE [LARGE SCALE GENOMIC DNA]</scope>
    <source>
        <strain evidence="1 2">ATCC 23263</strain>
    </source>
</reference>
<dbReference type="AlphaFoldDB" id="E6MGE6"/>
<gene>
    <name evidence="1" type="ORF">HMP0721_1079</name>
</gene>
<keyword evidence="2" id="KW-1185">Reference proteome</keyword>
<dbReference type="HOGENOM" id="CLU_3121604_0_0_9"/>
<name>E6MGE6_9FIRM</name>
<evidence type="ECO:0000313" key="2">
    <source>
        <dbReference type="Proteomes" id="UP000004754"/>
    </source>
</evidence>
<evidence type="ECO:0000313" key="1">
    <source>
        <dbReference type="EMBL" id="EFV01686.1"/>
    </source>
</evidence>
<dbReference type="EMBL" id="AEQN01000016">
    <property type="protein sequence ID" value="EFV01686.1"/>
    <property type="molecule type" value="Genomic_DNA"/>
</dbReference>
<dbReference type="Proteomes" id="UP000004754">
    <property type="component" value="Unassembled WGS sequence"/>
</dbReference>
<protein>
    <submittedName>
        <fullName evidence="1">Uncharacterized protein</fullName>
    </submittedName>
</protein>
<accession>E6MGE6</accession>
<organism evidence="1 2">
    <name type="scientific">Pseudoramibacter alactolyticus ATCC 23263</name>
    <dbReference type="NCBI Taxonomy" id="887929"/>
    <lineage>
        <taxon>Bacteria</taxon>
        <taxon>Bacillati</taxon>
        <taxon>Bacillota</taxon>
        <taxon>Clostridia</taxon>
        <taxon>Eubacteriales</taxon>
        <taxon>Eubacteriaceae</taxon>
        <taxon>Pseudoramibacter</taxon>
    </lineage>
</organism>
<sequence>MNFESCKVTNKNIIIIRFVFFNAVRCYFQPKNGIFEYRFSLLLLTKNMQR</sequence>
<comment type="caution">
    <text evidence="1">The sequence shown here is derived from an EMBL/GenBank/DDBJ whole genome shotgun (WGS) entry which is preliminary data.</text>
</comment>